<keyword evidence="2" id="KW-0472">Membrane</keyword>
<proteinExistence type="predicted"/>
<feature type="transmembrane region" description="Helical" evidence="2">
    <location>
        <begin position="561"/>
        <end position="582"/>
    </location>
</feature>
<feature type="region of interest" description="Disordered" evidence="1">
    <location>
        <begin position="426"/>
        <end position="454"/>
    </location>
</feature>
<keyword evidence="2" id="KW-1133">Transmembrane helix</keyword>
<reference evidence="4 5" key="1">
    <citation type="submission" date="2024-04" db="EMBL/GenBank/DDBJ databases">
        <title>Phyllosticta paracitricarpa is synonymous to the EU quarantine fungus P. citricarpa based on phylogenomic analyses.</title>
        <authorList>
            <consortium name="Lawrence Berkeley National Laboratory"/>
            <person name="Van Ingen-Buijs V.A."/>
            <person name="Van Westerhoven A.C."/>
            <person name="Haridas S."/>
            <person name="Skiadas P."/>
            <person name="Martin F."/>
            <person name="Groenewald J.Z."/>
            <person name="Crous P.W."/>
            <person name="Seidl M.F."/>
        </authorList>
    </citation>
    <scope>NUCLEOTIDE SEQUENCE [LARGE SCALE GENOMIC DNA]</scope>
    <source>
        <strain evidence="4 5">CBS 123374</strain>
    </source>
</reference>
<dbReference type="PANTHER" id="PTHR35043">
    <property type="entry name" value="TRANSCRIPTION FACTOR DOMAIN-CONTAINING PROTEIN"/>
    <property type="match status" value="1"/>
</dbReference>
<feature type="transmembrane region" description="Helical" evidence="2">
    <location>
        <begin position="602"/>
        <end position="624"/>
    </location>
</feature>
<evidence type="ECO:0000256" key="3">
    <source>
        <dbReference type="SAM" id="SignalP"/>
    </source>
</evidence>
<dbReference type="EMBL" id="JBBWRZ010000007">
    <property type="protein sequence ID" value="KAK8232076.1"/>
    <property type="molecule type" value="Genomic_DNA"/>
</dbReference>
<evidence type="ECO:0000313" key="4">
    <source>
        <dbReference type="EMBL" id="KAK8232076.1"/>
    </source>
</evidence>
<keyword evidence="3" id="KW-0732">Signal</keyword>
<feature type="signal peptide" evidence="3">
    <location>
        <begin position="1"/>
        <end position="18"/>
    </location>
</feature>
<evidence type="ECO:0000256" key="2">
    <source>
        <dbReference type="SAM" id="Phobius"/>
    </source>
</evidence>
<evidence type="ECO:0000256" key="1">
    <source>
        <dbReference type="SAM" id="MobiDB-lite"/>
    </source>
</evidence>
<evidence type="ECO:0000313" key="5">
    <source>
        <dbReference type="Proteomes" id="UP001492380"/>
    </source>
</evidence>
<feature type="chain" id="PRO_5045045680" evidence="3">
    <location>
        <begin position="19"/>
        <end position="669"/>
    </location>
</feature>
<protein>
    <submittedName>
        <fullName evidence="4">Uncharacterized protein</fullName>
    </submittedName>
</protein>
<sequence length="669" mass="76210">MILLLLAAVFLFLKRGNALPIAFQIIVIRDEDSTSNDTVNADPAWVAAPRERGTWQLIIGCLMTLSLCAWTAYHPNVHPENRTTNTLWRRFRWMMAAVVGPEAILYYAWEQRWTACQLRNRINRFGERAIDGFDRPVEEDQKSLSRRRLSAPASTIHQFVLQHDSLTTISTSDTLVPRTSISSASANQSLFPTLKSSFTPWTLQQAFFAVSGGLTVDTSSFWHVPQMTLTPRGLMQLTRAGLLPHVTDEEVAEKSKANTAAKIMVCIQASWFLLQAVARLAQKLPLTLLEIHVLTHVLCALGMYFCWVDKPYDVGMPVVVDDELVKDMVALFLLDATPWFGTHKEEDRRGDRLRSPIPMNEIRDRHVSFQRKKISLWTKLFQWDQDLEWIERHELQKEREREEEEELQEHVESDAKSPFMRFSFEEAEKEKQNLSESSSQSQTTPSSPLTPPDQMARIQDHQKRANRALDHLRARHFAAVACRGDKPLPSLPKLYFRADHPREQYVVVERSNRRIEGKIGNQDSDSRVLRSVTAFGAISVAYGGVHLCAWNDHFPSAVECWMWRVAALCMVAFPVIAGVLGVGMKTYEKVKPQRKKWRGASWLFWLTRIAVLVVAFAVLGPLVLSEIVALAGWSYGRGFMLVEAFVSLRSPPVGTYKVLEWSAYWPHAG</sequence>
<organism evidence="4 5">
    <name type="scientific">Phyllosticta capitalensis</name>
    <dbReference type="NCBI Taxonomy" id="121624"/>
    <lineage>
        <taxon>Eukaryota</taxon>
        <taxon>Fungi</taxon>
        <taxon>Dikarya</taxon>
        <taxon>Ascomycota</taxon>
        <taxon>Pezizomycotina</taxon>
        <taxon>Dothideomycetes</taxon>
        <taxon>Dothideomycetes incertae sedis</taxon>
        <taxon>Botryosphaeriales</taxon>
        <taxon>Phyllostictaceae</taxon>
        <taxon>Phyllosticta</taxon>
    </lineage>
</organism>
<keyword evidence="2" id="KW-0812">Transmembrane</keyword>
<name>A0ABR1YJV3_9PEZI</name>
<feature type="compositionally biased region" description="Low complexity" evidence="1">
    <location>
        <begin position="434"/>
        <end position="447"/>
    </location>
</feature>
<gene>
    <name evidence="4" type="ORF">HDK90DRAFT_489080</name>
</gene>
<comment type="caution">
    <text evidence="4">The sequence shown here is derived from an EMBL/GenBank/DDBJ whole genome shotgun (WGS) entry which is preliminary data.</text>
</comment>
<accession>A0ABR1YJV3</accession>
<dbReference type="Proteomes" id="UP001492380">
    <property type="component" value="Unassembled WGS sequence"/>
</dbReference>
<dbReference type="PANTHER" id="PTHR35043:SF7">
    <property type="entry name" value="TRANSCRIPTION FACTOR DOMAIN-CONTAINING PROTEIN"/>
    <property type="match status" value="1"/>
</dbReference>
<keyword evidence="5" id="KW-1185">Reference proteome</keyword>